<sequence length="156" mass="17383">MSPSNGNSSKIRRIVRIRQMLMRWRKKAAGRAAADVPAGHVAVCVGPSMRRFIVRATHLNHPIFQKLLLRAEEEYGFCNRGPLAIPCDEEIFEELLRVMARPESVFAASLEEFQRRCHVDFRSNVTGSGKNGGGGGGGGFDFVGESWPLLHDELIY</sequence>
<proteinExistence type="inferred from homology"/>
<evidence type="ECO:0000256" key="1">
    <source>
        <dbReference type="ARBA" id="ARBA00006974"/>
    </source>
</evidence>
<gene>
    <name evidence="2" type="ORF">PIB30_103050</name>
</gene>
<dbReference type="Pfam" id="PF02519">
    <property type="entry name" value="Auxin_inducible"/>
    <property type="match status" value="1"/>
</dbReference>
<accession>A0ABU6ZWG4</accession>
<evidence type="ECO:0008006" key="4">
    <source>
        <dbReference type="Google" id="ProtNLM"/>
    </source>
</evidence>
<name>A0ABU6ZWG4_9FABA</name>
<comment type="caution">
    <text evidence="2">The sequence shown here is derived from an EMBL/GenBank/DDBJ whole genome shotgun (WGS) entry which is preliminary data.</text>
</comment>
<dbReference type="EMBL" id="JASCZI010275138">
    <property type="protein sequence ID" value="MED6226372.1"/>
    <property type="molecule type" value="Genomic_DNA"/>
</dbReference>
<reference evidence="2 3" key="1">
    <citation type="journal article" date="2023" name="Plants (Basel)">
        <title>Bridging the Gap: Combining Genomics and Transcriptomics Approaches to Understand Stylosanthes scabra, an Orphan Legume from the Brazilian Caatinga.</title>
        <authorList>
            <person name="Ferreira-Neto J.R.C."/>
            <person name="da Silva M.D."/>
            <person name="Binneck E."/>
            <person name="de Melo N.F."/>
            <person name="da Silva R.H."/>
            <person name="de Melo A.L.T.M."/>
            <person name="Pandolfi V."/>
            <person name="Bustamante F.O."/>
            <person name="Brasileiro-Vidal A.C."/>
            <person name="Benko-Iseppon A.M."/>
        </authorList>
    </citation>
    <scope>NUCLEOTIDE SEQUENCE [LARGE SCALE GENOMIC DNA]</scope>
    <source>
        <tissue evidence="2">Leaves</tissue>
    </source>
</reference>
<organism evidence="2 3">
    <name type="scientific">Stylosanthes scabra</name>
    <dbReference type="NCBI Taxonomy" id="79078"/>
    <lineage>
        <taxon>Eukaryota</taxon>
        <taxon>Viridiplantae</taxon>
        <taxon>Streptophyta</taxon>
        <taxon>Embryophyta</taxon>
        <taxon>Tracheophyta</taxon>
        <taxon>Spermatophyta</taxon>
        <taxon>Magnoliopsida</taxon>
        <taxon>eudicotyledons</taxon>
        <taxon>Gunneridae</taxon>
        <taxon>Pentapetalae</taxon>
        <taxon>rosids</taxon>
        <taxon>fabids</taxon>
        <taxon>Fabales</taxon>
        <taxon>Fabaceae</taxon>
        <taxon>Papilionoideae</taxon>
        <taxon>50 kb inversion clade</taxon>
        <taxon>dalbergioids sensu lato</taxon>
        <taxon>Dalbergieae</taxon>
        <taxon>Pterocarpus clade</taxon>
        <taxon>Stylosanthes</taxon>
    </lineage>
</organism>
<dbReference type="PANTHER" id="PTHR31374:SF183">
    <property type="entry name" value="SAUR-LIKE AUXIN-RESPONSIVE PROTEIN FAMILY"/>
    <property type="match status" value="1"/>
</dbReference>
<dbReference type="Proteomes" id="UP001341840">
    <property type="component" value="Unassembled WGS sequence"/>
</dbReference>
<keyword evidence="3" id="KW-1185">Reference proteome</keyword>
<comment type="similarity">
    <text evidence="1">Belongs to the ARG7 family.</text>
</comment>
<dbReference type="InterPro" id="IPR003676">
    <property type="entry name" value="SAUR_fam"/>
</dbReference>
<protein>
    <recommendedName>
        <fullName evidence="4">Small auxin up regulated protein</fullName>
    </recommendedName>
</protein>
<dbReference type="PANTHER" id="PTHR31374">
    <property type="entry name" value="AUXIN-INDUCED PROTEIN-LIKE-RELATED"/>
    <property type="match status" value="1"/>
</dbReference>
<evidence type="ECO:0000313" key="2">
    <source>
        <dbReference type="EMBL" id="MED6226372.1"/>
    </source>
</evidence>
<evidence type="ECO:0000313" key="3">
    <source>
        <dbReference type="Proteomes" id="UP001341840"/>
    </source>
</evidence>